<evidence type="ECO:0000313" key="3">
    <source>
        <dbReference type="Proteomes" id="UP001596432"/>
    </source>
</evidence>
<gene>
    <name evidence="2" type="ORF">ACFQMA_11335</name>
</gene>
<dbReference type="InterPro" id="IPR058312">
    <property type="entry name" value="DUF7999"/>
</dbReference>
<accession>A0ABD5Y3U0</accession>
<name>A0ABD5Y3U0_9EURY</name>
<reference evidence="2 3" key="1">
    <citation type="journal article" date="2019" name="Int. J. Syst. Evol. Microbiol.">
        <title>The Global Catalogue of Microorganisms (GCM) 10K type strain sequencing project: providing services to taxonomists for standard genome sequencing and annotation.</title>
        <authorList>
            <consortium name="The Broad Institute Genomics Platform"/>
            <consortium name="The Broad Institute Genome Sequencing Center for Infectious Disease"/>
            <person name="Wu L."/>
            <person name="Ma J."/>
        </authorList>
    </citation>
    <scope>NUCLEOTIDE SEQUENCE [LARGE SCALE GENOMIC DNA]</scope>
    <source>
        <strain evidence="2 3">XZYJT29</strain>
    </source>
</reference>
<keyword evidence="3" id="KW-1185">Reference proteome</keyword>
<feature type="domain" description="DUF7999" evidence="1">
    <location>
        <begin position="14"/>
        <end position="72"/>
    </location>
</feature>
<comment type="caution">
    <text evidence="2">The sequence shown here is derived from an EMBL/GenBank/DDBJ whole genome shotgun (WGS) entry which is preliminary data.</text>
</comment>
<evidence type="ECO:0000313" key="2">
    <source>
        <dbReference type="EMBL" id="MFC7140419.1"/>
    </source>
</evidence>
<proteinExistence type="predicted"/>
<organism evidence="2 3">
    <name type="scientific">Halosimplex aquaticum</name>
    <dbReference type="NCBI Taxonomy" id="3026162"/>
    <lineage>
        <taxon>Archaea</taxon>
        <taxon>Methanobacteriati</taxon>
        <taxon>Methanobacteriota</taxon>
        <taxon>Stenosarchaea group</taxon>
        <taxon>Halobacteria</taxon>
        <taxon>Halobacteriales</taxon>
        <taxon>Haloarculaceae</taxon>
        <taxon>Halosimplex</taxon>
    </lineage>
</organism>
<dbReference type="Pfam" id="PF26006">
    <property type="entry name" value="DUF7999"/>
    <property type="match status" value="1"/>
</dbReference>
<dbReference type="AlphaFoldDB" id="A0ABD5Y3U0"/>
<dbReference type="Proteomes" id="UP001596432">
    <property type="component" value="Unassembled WGS sequence"/>
</dbReference>
<protein>
    <recommendedName>
        <fullName evidence="1">DUF7999 domain-containing protein</fullName>
    </recommendedName>
</protein>
<evidence type="ECO:0000259" key="1">
    <source>
        <dbReference type="Pfam" id="PF26006"/>
    </source>
</evidence>
<dbReference type="RefSeq" id="WP_274325975.1">
    <property type="nucleotide sequence ID" value="NZ_CP118158.1"/>
</dbReference>
<dbReference type="GeneID" id="78820707"/>
<sequence>MSTTTRTTEADAAESGIVSHRIVDPLDGSGRMTVETPGGEERTVVDCLDGLVAERLSERGAGSTVRLELSPTPADDGYVAARVLPGGLPAL</sequence>
<dbReference type="EMBL" id="JBHTAS010000001">
    <property type="protein sequence ID" value="MFC7140419.1"/>
    <property type="molecule type" value="Genomic_DNA"/>
</dbReference>